<evidence type="ECO:0000313" key="10">
    <source>
        <dbReference type="EMBL" id="PWJ53641.1"/>
    </source>
</evidence>
<feature type="region of interest" description="Disordered" evidence="8">
    <location>
        <begin position="1"/>
        <end position="22"/>
    </location>
</feature>
<name>A0A316A6Y5_9ACTN</name>
<feature type="transmembrane region" description="Helical" evidence="9">
    <location>
        <begin position="343"/>
        <end position="363"/>
    </location>
</feature>
<dbReference type="GO" id="GO:0005886">
    <property type="term" value="C:plasma membrane"/>
    <property type="evidence" value="ECO:0007669"/>
    <property type="project" value="UniProtKB-SubCell"/>
</dbReference>
<evidence type="ECO:0000256" key="3">
    <source>
        <dbReference type="ARBA" id="ARBA00022448"/>
    </source>
</evidence>
<evidence type="ECO:0000256" key="1">
    <source>
        <dbReference type="ARBA" id="ARBA00004651"/>
    </source>
</evidence>
<keyword evidence="3" id="KW-0813">Transport</keyword>
<evidence type="ECO:0000313" key="11">
    <source>
        <dbReference type="Proteomes" id="UP000245469"/>
    </source>
</evidence>
<dbReference type="InterPro" id="IPR037294">
    <property type="entry name" value="ABC_BtuC-like"/>
</dbReference>
<dbReference type="PANTHER" id="PTHR30472">
    <property type="entry name" value="FERRIC ENTEROBACTIN TRANSPORT SYSTEM PERMEASE PROTEIN"/>
    <property type="match status" value="1"/>
</dbReference>
<dbReference type="AlphaFoldDB" id="A0A316A6Y5"/>
<feature type="transmembrane region" description="Helical" evidence="9">
    <location>
        <begin position="30"/>
        <end position="49"/>
    </location>
</feature>
<dbReference type="InterPro" id="IPR000522">
    <property type="entry name" value="ABC_transptr_permease_BtuC"/>
</dbReference>
<comment type="subcellular location">
    <subcellularLocation>
        <location evidence="1">Cell membrane</location>
        <topology evidence="1">Multi-pass membrane protein</topology>
    </subcellularLocation>
</comment>
<keyword evidence="4" id="KW-1003">Cell membrane</keyword>
<comment type="similarity">
    <text evidence="2">Belongs to the binding-protein-dependent transport system permease family. FecCD subfamily.</text>
</comment>
<feature type="transmembrane region" description="Helical" evidence="9">
    <location>
        <begin position="274"/>
        <end position="303"/>
    </location>
</feature>
<evidence type="ECO:0000256" key="7">
    <source>
        <dbReference type="ARBA" id="ARBA00023136"/>
    </source>
</evidence>
<feature type="transmembrane region" description="Helical" evidence="9">
    <location>
        <begin position="162"/>
        <end position="181"/>
    </location>
</feature>
<dbReference type="PANTHER" id="PTHR30472:SF24">
    <property type="entry name" value="FERRIC ENTEROBACTIN TRANSPORT SYSTEM PERMEASE PROTEIN FEPG"/>
    <property type="match status" value="1"/>
</dbReference>
<sequence length="368" mass="36053">MTSATSATAGVTGTTTVTSRPARAARRARGALVTAVSLAVLLGLVVVGLTAGEVRVPLPDVLDALLGRATGGSAVVVLQWRLPRVLLAVLLGAALGLSGALFQVVTRNPLGSPDILGFTTGASTGALLVMLGGLSGGAAGAGTGGSGGAVAPASMAATTGGALVGGLATAVLIWLLLVRAGARGPRLVLVGIGTTALLNAVNVLLVTRADERAALRAALWGAGSLNGVAAAWVAPTALAVGVLGVAVVVLARSARVYELGDELSAALGVDTGRFALAAMAVGVALVAVATAVAGPIAFVALAAPQIARRVWRTGTVPFAATALTGAVLLLASDVVAQRLLAPTILPTGLVTICLGGAYLAWALTRHRR</sequence>
<reference evidence="10 11" key="1">
    <citation type="submission" date="2018-03" db="EMBL/GenBank/DDBJ databases">
        <title>Genomic Encyclopedia of Archaeal and Bacterial Type Strains, Phase II (KMG-II): from individual species to whole genera.</title>
        <authorList>
            <person name="Goeker M."/>
        </authorList>
    </citation>
    <scope>NUCLEOTIDE SEQUENCE [LARGE SCALE GENOMIC DNA]</scope>
    <source>
        <strain evidence="10 11">DSM 44889</strain>
    </source>
</reference>
<evidence type="ECO:0000256" key="8">
    <source>
        <dbReference type="SAM" id="MobiDB-lite"/>
    </source>
</evidence>
<accession>A0A316A6Y5</accession>
<gene>
    <name evidence="10" type="ORF">BXY45_11144</name>
</gene>
<keyword evidence="11" id="KW-1185">Reference proteome</keyword>
<keyword evidence="5 9" id="KW-0812">Transmembrane</keyword>
<dbReference type="GO" id="GO:0033214">
    <property type="term" value="P:siderophore-iron import into cell"/>
    <property type="evidence" value="ECO:0007669"/>
    <property type="project" value="TreeGrafter"/>
</dbReference>
<dbReference type="Proteomes" id="UP000245469">
    <property type="component" value="Unassembled WGS sequence"/>
</dbReference>
<feature type="transmembrane region" description="Helical" evidence="9">
    <location>
        <begin position="187"/>
        <end position="207"/>
    </location>
</feature>
<dbReference type="SUPFAM" id="SSF81345">
    <property type="entry name" value="ABC transporter involved in vitamin B12 uptake, BtuC"/>
    <property type="match status" value="1"/>
</dbReference>
<feature type="transmembrane region" description="Helical" evidence="9">
    <location>
        <begin position="125"/>
        <end position="150"/>
    </location>
</feature>
<keyword evidence="6 9" id="KW-1133">Transmembrane helix</keyword>
<feature type="transmembrane region" description="Helical" evidence="9">
    <location>
        <begin position="228"/>
        <end position="254"/>
    </location>
</feature>
<dbReference type="RefSeq" id="WP_109774265.1">
    <property type="nucleotide sequence ID" value="NZ_QGDQ01000011.1"/>
</dbReference>
<organism evidence="10 11">
    <name type="scientific">Quadrisphaera granulorum</name>
    <dbReference type="NCBI Taxonomy" id="317664"/>
    <lineage>
        <taxon>Bacteria</taxon>
        <taxon>Bacillati</taxon>
        <taxon>Actinomycetota</taxon>
        <taxon>Actinomycetes</taxon>
        <taxon>Kineosporiales</taxon>
        <taxon>Kineosporiaceae</taxon>
        <taxon>Quadrisphaera</taxon>
    </lineage>
</organism>
<comment type="caution">
    <text evidence="10">The sequence shown here is derived from an EMBL/GenBank/DDBJ whole genome shotgun (WGS) entry which is preliminary data.</text>
</comment>
<proteinExistence type="inferred from homology"/>
<feature type="transmembrane region" description="Helical" evidence="9">
    <location>
        <begin position="310"/>
        <end position="331"/>
    </location>
</feature>
<dbReference type="OrthoDB" id="4455417at2"/>
<dbReference type="Pfam" id="PF01032">
    <property type="entry name" value="FecCD"/>
    <property type="match status" value="1"/>
</dbReference>
<protein>
    <submittedName>
        <fullName evidence="10">Iron complex transport system permease protein</fullName>
    </submittedName>
</protein>
<keyword evidence="7 9" id="KW-0472">Membrane</keyword>
<feature type="transmembrane region" description="Helical" evidence="9">
    <location>
        <begin position="85"/>
        <end position="105"/>
    </location>
</feature>
<evidence type="ECO:0000256" key="6">
    <source>
        <dbReference type="ARBA" id="ARBA00022989"/>
    </source>
</evidence>
<dbReference type="GO" id="GO:0022857">
    <property type="term" value="F:transmembrane transporter activity"/>
    <property type="evidence" value="ECO:0007669"/>
    <property type="project" value="InterPro"/>
</dbReference>
<evidence type="ECO:0000256" key="2">
    <source>
        <dbReference type="ARBA" id="ARBA00007935"/>
    </source>
</evidence>
<evidence type="ECO:0000256" key="9">
    <source>
        <dbReference type="SAM" id="Phobius"/>
    </source>
</evidence>
<dbReference type="Gene3D" id="1.10.3470.10">
    <property type="entry name" value="ABC transporter involved in vitamin B12 uptake, BtuC"/>
    <property type="match status" value="1"/>
</dbReference>
<dbReference type="EMBL" id="QGDQ01000011">
    <property type="protein sequence ID" value="PWJ53641.1"/>
    <property type="molecule type" value="Genomic_DNA"/>
</dbReference>
<evidence type="ECO:0000256" key="4">
    <source>
        <dbReference type="ARBA" id="ARBA00022475"/>
    </source>
</evidence>
<evidence type="ECO:0000256" key="5">
    <source>
        <dbReference type="ARBA" id="ARBA00022692"/>
    </source>
</evidence>